<evidence type="ECO:0000256" key="1">
    <source>
        <dbReference type="ARBA" id="ARBA00022448"/>
    </source>
</evidence>
<dbReference type="PROSITE" id="PS00675">
    <property type="entry name" value="SIGMA54_INTERACT_1"/>
    <property type="match status" value="1"/>
</dbReference>
<organism evidence="5 6">
    <name type="scientific">Pelotomaculum thermopropionicum (strain DSM 13744 / JCM 10971 / SI)</name>
    <dbReference type="NCBI Taxonomy" id="370438"/>
    <lineage>
        <taxon>Bacteria</taxon>
        <taxon>Bacillati</taxon>
        <taxon>Bacillota</taxon>
        <taxon>Clostridia</taxon>
        <taxon>Eubacteriales</taxon>
        <taxon>Desulfotomaculaceae</taxon>
        <taxon>Pelotomaculum</taxon>
    </lineage>
</organism>
<evidence type="ECO:0000313" key="5">
    <source>
        <dbReference type="EMBL" id="BAF60379.1"/>
    </source>
</evidence>
<reference evidence="6" key="1">
    <citation type="journal article" date="2008" name="Genome Res.">
        <title>The genome of Pelotomaculum thermopropionicum reveals niche-associated evolution in anaerobic microbiota.</title>
        <authorList>
            <person name="Kosaka T."/>
            <person name="Kato S."/>
            <person name="Shimoyama T."/>
            <person name="Ishii S."/>
            <person name="Abe T."/>
            <person name="Watanabe K."/>
        </authorList>
    </citation>
    <scope>NUCLEOTIDE SEQUENCE [LARGE SCALE GENOMIC DNA]</scope>
    <source>
        <strain evidence="6">DSM 13744 / JCM 10971 / SI</strain>
    </source>
</reference>
<gene>
    <name evidence="5" type="ordered locus">PTH_2198</name>
</gene>
<dbReference type="HOGENOM" id="CLU_582465_0_0_9"/>
<dbReference type="KEGG" id="pth:PTH_2198"/>
<dbReference type="STRING" id="370438.PTH_2198"/>
<keyword evidence="1" id="KW-0813">Transport</keyword>
<dbReference type="InterPro" id="IPR016181">
    <property type="entry name" value="Acyl_CoA_acyltransferase"/>
</dbReference>
<dbReference type="CDD" id="cd00267">
    <property type="entry name" value="ABC_ATPase"/>
    <property type="match status" value="1"/>
</dbReference>
<dbReference type="GO" id="GO:0016887">
    <property type="term" value="F:ATP hydrolysis activity"/>
    <property type="evidence" value="ECO:0007669"/>
    <property type="project" value="InterPro"/>
</dbReference>
<keyword evidence="2" id="KW-0547">Nucleotide-binding</keyword>
<protein>
    <submittedName>
        <fullName evidence="5">ABC-type ATPase</fullName>
    </submittedName>
</protein>
<sequence length="469" mass="53257">MEFTVNRHYAMQTITTPRTLAIAEAFGVSLDDQYTFTVFDNFTLTVAPGDIIYITGDSGSGKSTLLRELHAAHPNVLAAHEITVDPEAPIIESVGHNTPQAVQLLTIVGLNDAFLFLRKYRELSDGQKYRFMLAKMLEADVEAFFIDEFCSILDRDTAKIVAFNMQKVCRKNGKTLVVATAHTDLEADLSPDVVIRKGLGSNVQTLYPWHPPLPHRCTVEAEITLEPGTLRDYKALSRFHYRNDKMFRSAQHVFKYTHRGQTVGVIVYQNPPLALAGRNAWTDRYRAATSEVARLLNQEVTMITRVVLHPKYRGIGLGARLIRDTMPLTGKRYVEMLTTMGTVNPFAEKAGMTRVPYTPFEKFKKLRAQLRLLGWDFTFGSSVAYNLEKLNTLDPDTYRLLATDIIKQVYNAKDGGTMSVNKGHKQAWRRKVDEFSKEEVAKLIKDVMPRERAYYIWENPEYKTMALTS</sequence>
<keyword evidence="3" id="KW-0067">ATP-binding</keyword>
<dbReference type="InterPro" id="IPR025662">
    <property type="entry name" value="Sigma_54_int_dom_ATP-bd_1"/>
</dbReference>
<dbReference type="EMBL" id="AP009389">
    <property type="protein sequence ID" value="BAF60379.1"/>
    <property type="molecule type" value="Genomic_DNA"/>
</dbReference>
<dbReference type="PROSITE" id="PS50893">
    <property type="entry name" value="ABC_TRANSPORTER_2"/>
    <property type="match status" value="1"/>
</dbReference>
<name>A5D073_PELTS</name>
<dbReference type="InterPro" id="IPR003593">
    <property type="entry name" value="AAA+_ATPase"/>
</dbReference>
<dbReference type="Gene3D" id="3.40.50.300">
    <property type="entry name" value="P-loop containing nucleotide triphosphate hydrolases"/>
    <property type="match status" value="1"/>
</dbReference>
<feature type="domain" description="ABC transporter" evidence="4">
    <location>
        <begin position="17"/>
        <end position="223"/>
    </location>
</feature>
<dbReference type="PANTHER" id="PTHR42788">
    <property type="entry name" value="TAURINE IMPORT ATP-BINDING PROTEIN-RELATED"/>
    <property type="match status" value="1"/>
</dbReference>
<dbReference type="SUPFAM" id="SSF55729">
    <property type="entry name" value="Acyl-CoA N-acyltransferases (Nat)"/>
    <property type="match status" value="1"/>
</dbReference>
<evidence type="ECO:0000259" key="4">
    <source>
        <dbReference type="PROSITE" id="PS50893"/>
    </source>
</evidence>
<dbReference type="GO" id="GO:0005524">
    <property type="term" value="F:ATP binding"/>
    <property type="evidence" value="ECO:0007669"/>
    <property type="project" value="UniProtKB-KW"/>
</dbReference>
<proteinExistence type="predicted"/>
<dbReference type="SMART" id="SM00382">
    <property type="entry name" value="AAA"/>
    <property type="match status" value="1"/>
</dbReference>
<accession>A5D073</accession>
<dbReference type="AlphaFoldDB" id="A5D073"/>
<evidence type="ECO:0000256" key="2">
    <source>
        <dbReference type="ARBA" id="ARBA00022741"/>
    </source>
</evidence>
<dbReference type="InterPro" id="IPR050166">
    <property type="entry name" value="ABC_transporter_ATP-bind"/>
</dbReference>
<dbReference type="InterPro" id="IPR027417">
    <property type="entry name" value="P-loop_NTPase"/>
</dbReference>
<evidence type="ECO:0000313" key="6">
    <source>
        <dbReference type="Proteomes" id="UP000006556"/>
    </source>
</evidence>
<keyword evidence="6" id="KW-1185">Reference proteome</keyword>
<dbReference type="InterPro" id="IPR003439">
    <property type="entry name" value="ABC_transporter-like_ATP-bd"/>
</dbReference>
<evidence type="ECO:0000256" key="3">
    <source>
        <dbReference type="ARBA" id="ARBA00022840"/>
    </source>
</evidence>
<dbReference type="SUPFAM" id="SSF52540">
    <property type="entry name" value="P-loop containing nucleoside triphosphate hydrolases"/>
    <property type="match status" value="1"/>
</dbReference>
<dbReference type="PANTHER" id="PTHR42788:SF13">
    <property type="entry name" value="ALIPHATIC SULFONATES IMPORT ATP-BINDING PROTEIN SSUB"/>
    <property type="match status" value="1"/>
</dbReference>
<dbReference type="Proteomes" id="UP000006556">
    <property type="component" value="Chromosome"/>
</dbReference>
<dbReference type="Pfam" id="PF00005">
    <property type="entry name" value="ABC_tran"/>
    <property type="match status" value="1"/>
</dbReference>
<dbReference type="eggNOG" id="COG2401">
    <property type="taxonomic scope" value="Bacteria"/>
</dbReference>